<proteinExistence type="predicted"/>
<dbReference type="EMBL" id="LQYT01000082">
    <property type="protein sequence ID" value="KYD13251.1"/>
    <property type="molecule type" value="Genomic_DNA"/>
</dbReference>
<sequence length="45" mass="5214">MTRNELCESKSLASFPQKRSLPVQKTDAVKRFRHPLKNDPVIIFS</sequence>
<dbReference type="STRING" id="301148.B4135_2914"/>
<organism evidence="1 2">
    <name type="scientific">Caldibacillus debilis</name>
    <dbReference type="NCBI Taxonomy" id="301148"/>
    <lineage>
        <taxon>Bacteria</taxon>
        <taxon>Bacillati</taxon>
        <taxon>Bacillota</taxon>
        <taxon>Bacilli</taxon>
        <taxon>Bacillales</taxon>
        <taxon>Bacillaceae</taxon>
        <taxon>Caldibacillus</taxon>
    </lineage>
</organism>
<reference evidence="1 2" key="1">
    <citation type="submission" date="2016-01" db="EMBL/GenBank/DDBJ databases">
        <title>Draft Genome Sequences of Seven Thermophilic Sporeformers Isolated from Foods.</title>
        <authorList>
            <person name="Berendsen E.M."/>
            <person name="Wells-Bennik M.H."/>
            <person name="Krawcyk A.O."/>
            <person name="De Jong A."/>
            <person name="Holsappel S."/>
            <person name="Eijlander R.T."/>
            <person name="Kuipers O.P."/>
        </authorList>
    </citation>
    <scope>NUCLEOTIDE SEQUENCE [LARGE SCALE GENOMIC DNA]</scope>
    <source>
        <strain evidence="1 2">B4135</strain>
    </source>
</reference>
<protein>
    <submittedName>
        <fullName evidence="1">Uncharacterized protein</fullName>
    </submittedName>
</protein>
<evidence type="ECO:0000313" key="2">
    <source>
        <dbReference type="Proteomes" id="UP000075683"/>
    </source>
</evidence>
<dbReference type="AlphaFoldDB" id="A0A150LLP8"/>
<accession>A0A150LLP8</accession>
<gene>
    <name evidence="1" type="ORF">B4135_2914</name>
</gene>
<evidence type="ECO:0000313" key="1">
    <source>
        <dbReference type="EMBL" id="KYD13251.1"/>
    </source>
</evidence>
<name>A0A150LLP8_9BACI</name>
<dbReference type="Proteomes" id="UP000075683">
    <property type="component" value="Unassembled WGS sequence"/>
</dbReference>
<comment type="caution">
    <text evidence="1">The sequence shown here is derived from an EMBL/GenBank/DDBJ whole genome shotgun (WGS) entry which is preliminary data.</text>
</comment>